<dbReference type="PANTHER" id="PTHR11895:SF73">
    <property type="entry name" value="AMIDASE FAMILY PROTEIN"/>
    <property type="match status" value="1"/>
</dbReference>
<feature type="domain" description="Amidase" evidence="1">
    <location>
        <begin position="194"/>
        <end position="295"/>
    </location>
</feature>
<dbReference type="Gene3D" id="3.90.1300.10">
    <property type="entry name" value="Amidase signature (AS) domain"/>
    <property type="match status" value="1"/>
</dbReference>
<dbReference type="Pfam" id="PF01425">
    <property type="entry name" value="Amidase"/>
    <property type="match status" value="2"/>
</dbReference>
<keyword evidence="3" id="KW-1185">Reference proteome</keyword>
<name>A0A830DB06_9LAMI</name>
<dbReference type="InterPro" id="IPR036928">
    <property type="entry name" value="AS_sf"/>
</dbReference>
<comment type="caution">
    <text evidence="2">The sequence shown here is derived from an EMBL/GenBank/DDBJ whole genome shotgun (WGS) entry which is preliminary data.</text>
</comment>
<feature type="domain" description="Amidase" evidence="1">
    <location>
        <begin position="306"/>
        <end position="387"/>
    </location>
</feature>
<dbReference type="AlphaFoldDB" id="A0A830DB06"/>
<dbReference type="InterPro" id="IPR000120">
    <property type="entry name" value="Amidase"/>
</dbReference>
<proteinExistence type="predicted"/>
<reference evidence="2" key="1">
    <citation type="submission" date="2020-07" db="EMBL/GenBank/DDBJ databases">
        <title>Ethylene signaling mediates host invasion by parasitic plants.</title>
        <authorList>
            <person name="Yoshida S."/>
        </authorList>
    </citation>
    <scope>NUCLEOTIDE SEQUENCE</scope>
    <source>
        <strain evidence="2">Okayama</strain>
    </source>
</reference>
<dbReference type="SUPFAM" id="SSF75304">
    <property type="entry name" value="Amidase signature (AS) enzymes"/>
    <property type="match status" value="1"/>
</dbReference>
<evidence type="ECO:0000259" key="1">
    <source>
        <dbReference type="Pfam" id="PF01425"/>
    </source>
</evidence>
<dbReference type="Proteomes" id="UP000653305">
    <property type="component" value="Unassembled WGS sequence"/>
</dbReference>
<dbReference type="InterPro" id="IPR023631">
    <property type="entry name" value="Amidase_dom"/>
</dbReference>
<dbReference type="EMBL" id="BMAC01005175">
    <property type="protein sequence ID" value="GFQ08360.1"/>
    <property type="molecule type" value="Genomic_DNA"/>
</dbReference>
<organism evidence="2 3">
    <name type="scientific">Phtheirospermum japonicum</name>
    <dbReference type="NCBI Taxonomy" id="374723"/>
    <lineage>
        <taxon>Eukaryota</taxon>
        <taxon>Viridiplantae</taxon>
        <taxon>Streptophyta</taxon>
        <taxon>Embryophyta</taxon>
        <taxon>Tracheophyta</taxon>
        <taxon>Spermatophyta</taxon>
        <taxon>Magnoliopsida</taxon>
        <taxon>eudicotyledons</taxon>
        <taxon>Gunneridae</taxon>
        <taxon>Pentapetalae</taxon>
        <taxon>asterids</taxon>
        <taxon>lamiids</taxon>
        <taxon>Lamiales</taxon>
        <taxon>Orobanchaceae</taxon>
        <taxon>Orobanchaceae incertae sedis</taxon>
        <taxon>Phtheirospermum</taxon>
    </lineage>
</organism>
<evidence type="ECO:0000313" key="3">
    <source>
        <dbReference type="Proteomes" id="UP000653305"/>
    </source>
</evidence>
<protein>
    <submittedName>
        <fullName evidence="2">Glutamyl-tRNA(Gln) amidotransferase subunit a</fullName>
    </submittedName>
</protein>
<accession>A0A830DB06</accession>
<dbReference type="GO" id="GO:0016740">
    <property type="term" value="F:transferase activity"/>
    <property type="evidence" value="ECO:0007669"/>
    <property type="project" value="UniProtKB-KW"/>
</dbReference>
<dbReference type="GO" id="GO:0050567">
    <property type="term" value="F:glutaminyl-tRNA synthase (glutamine-hydrolyzing) activity"/>
    <property type="evidence" value="ECO:0007669"/>
    <property type="project" value="TreeGrafter"/>
</dbReference>
<keyword evidence="2" id="KW-0808">Transferase</keyword>
<dbReference type="OrthoDB" id="566138at2759"/>
<dbReference type="PANTHER" id="PTHR11895">
    <property type="entry name" value="TRANSAMIDASE"/>
    <property type="match status" value="1"/>
</dbReference>
<sequence>MSFKWAAQFVDMCPITVPVCSPRFSYIFLLHALLLVYFNCAASFSNQLLPTQNFMLAPDSIAHMDSEKMHSRKFSKCSRKSDHDSLCRGFRMLDADFLSDAKMLEIEKGAEELNINIIQSNRKLVASVNGGLENPSSLVFSSAWNHDDARDAPNRFNYPSLSRVERPKSDEDIAFMSILELGQLIKSKQITSEELARIFLNRLKRYGPVLESVITITEELAYEQAKRADQLLEDGMDLGPLHGIPYGLKDIIAVPHYKTTWGSKTFQNQVLDIEAWVYKRLKFAGAVLLAKLATGSLAYDDIWFGGLIPFAIGSETAGSITYPAARCGATALRPTFGSVGRTGVLSSSESLDKLGPFCRNAEDCAIVLDAIRGKDPDDLSSRNIPFSDPFAVDITKLNVVETLRSKGVNMVPFKLNYTVDSAQGIVNFTMGVDMLAHFDEWQRSGQDDDYEAQDQWPLELRRARVVPAVDYIQVCSHYFLSA</sequence>
<gene>
    <name evidence="2" type="ORF">PHJA_002980000</name>
</gene>
<evidence type="ECO:0000313" key="2">
    <source>
        <dbReference type="EMBL" id="GFQ08360.1"/>
    </source>
</evidence>